<dbReference type="RefSeq" id="WP_184279708.1">
    <property type="nucleotide sequence ID" value="NZ_JACHLJ010000002.1"/>
</dbReference>
<comment type="caution">
    <text evidence="1">The sequence shown here is derived from an EMBL/GenBank/DDBJ whole genome shotgun (WGS) entry which is preliminary data.</text>
</comment>
<reference evidence="1 2" key="1">
    <citation type="submission" date="2020-08" db="EMBL/GenBank/DDBJ databases">
        <title>Functional genomics of gut bacteria from endangered species of beetles.</title>
        <authorList>
            <person name="Carlos-Shanley C."/>
        </authorList>
    </citation>
    <scope>NUCLEOTIDE SEQUENCE [LARGE SCALE GENOMIC DNA]</scope>
    <source>
        <strain evidence="1 2">S00192</strain>
    </source>
</reference>
<dbReference type="Proteomes" id="UP000556201">
    <property type="component" value="Unassembled WGS sequence"/>
</dbReference>
<evidence type="ECO:0000313" key="2">
    <source>
        <dbReference type="Proteomes" id="UP000556201"/>
    </source>
</evidence>
<organism evidence="1 2">
    <name type="scientific">Brevundimonas vesicularis</name>
    <name type="common">Pseudomonas vesicularis</name>
    <dbReference type="NCBI Taxonomy" id="41276"/>
    <lineage>
        <taxon>Bacteria</taxon>
        <taxon>Pseudomonadati</taxon>
        <taxon>Pseudomonadota</taxon>
        <taxon>Alphaproteobacteria</taxon>
        <taxon>Caulobacterales</taxon>
        <taxon>Caulobacteraceae</taxon>
        <taxon>Brevundimonas</taxon>
    </lineage>
</organism>
<protein>
    <submittedName>
        <fullName evidence="1">Uncharacterized protein</fullName>
    </submittedName>
</protein>
<gene>
    <name evidence="1" type="ORF">HNP47_002368</name>
</gene>
<accession>A0A7W9L6G6</accession>
<name>A0A7W9L6G6_BREVE</name>
<sequence>MHERVSYFGLELVRTKGMLQHELDVIEHNANACFRANPAEEVSLVRNITIELEMFFSSTLT</sequence>
<evidence type="ECO:0000313" key="1">
    <source>
        <dbReference type="EMBL" id="MBB5772364.1"/>
    </source>
</evidence>
<proteinExistence type="predicted"/>
<dbReference type="EMBL" id="JACHLJ010000002">
    <property type="protein sequence ID" value="MBB5772364.1"/>
    <property type="molecule type" value="Genomic_DNA"/>
</dbReference>
<dbReference type="AlphaFoldDB" id="A0A7W9L6G6"/>